<protein>
    <recommendedName>
        <fullName evidence="4">DUF1800 domain-containing protein</fullName>
    </recommendedName>
</protein>
<dbReference type="EMBL" id="JBHTBS010000007">
    <property type="protein sequence ID" value="MFC7338277.1"/>
    <property type="molecule type" value="Genomic_DNA"/>
</dbReference>
<organism evidence="2 3">
    <name type="scientific">Haloferula chungangensis</name>
    <dbReference type="NCBI Taxonomy" id="1048331"/>
    <lineage>
        <taxon>Bacteria</taxon>
        <taxon>Pseudomonadati</taxon>
        <taxon>Verrucomicrobiota</taxon>
        <taxon>Verrucomicrobiia</taxon>
        <taxon>Verrucomicrobiales</taxon>
        <taxon>Verrucomicrobiaceae</taxon>
        <taxon>Haloferula</taxon>
    </lineage>
</organism>
<dbReference type="RefSeq" id="WP_379713421.1">
    <property type="nucleotide sequence ID" value="NZ_JBHTBS010000007.1"/>
</dbReference>
<dbReference type="Proteomes" id="UP001596472">
    <property type="component" value="Unassembled WGS sequence"/>
</dbReference>
<feature type="region of interest" description="Disordered" evidence="1">
    <location>
        <begin position="26"/>
        <end position="50"/>
    </location>
</feature>
<reference evidence="3" key="1">
    <citation type="journal article" date="2019" name="Int. J. Syst. Evol. Microbiol.">
        <title>The Global Catalogue of Microorganisms (GCM) 10K type strain sequencing project: providing services to taxonomists for standard genome sequencing and annotation.</title>
        <authorList>
            <consortium name="The Broad Institute Genomics Platform"/>
            <consortium name="The Broad Institute Genome Sequencing Center for Infectious Disease"/>
            <person name="Wu L."/>
            <person name="Ma J."/>
        </authorList>
    </citation>
    <scope>NUCLEOTIDE SEQUENCE [LARGE SCALE GENOMIC DNA]</scope>
    <source>
        <strain evidence="3">CGMCC 4.1467</strain>
    </source>
</reference>
<name>A0ABW2L7D7_9BACT</name>
<evidence type="ECO:0008006" key="4">
    <source>
        <dbReference type="Google" id="ProtNLM"/>
    </source>
</evidence>
<accession>A0ABW2L7D7</accession>
<gene>
    <name evidence="2" type="ORF">ACFQY0_13870</name>
</gene>
<evidence type="ECO:0000256" key="1">
    <source>
        <dbReference type="SAM" id="MobiDB-lite"/>
    </source>
</evidence>
<comment type="caution">
    <text evidence="2">The sequence shown here is derived from an EMBL/GenBank/DDBJ whole genome shotgun (WGS) entry which is preliminary data.</text>
</comment>
<feature type="compositionally biased region" description="Basic and acidic residues" evidence="1">
    <location>
        <begin position="26"/>
        <end position="37"/>
    </location>
</feature>
<sequence>MSSSTRTLILASLLVLGAITLALTREPKDSKPEREESPIPTLARTKLPPRQATVAQLLSSRSDGQDRNSWAKSLSNKDLRRLTLEMIDVYQNEDDHSKTTPWLTALAMEWGRRDIDEFFEIADASIFTDPLHGQTSSGIGLLQSLRSAALVGLSEDDPNTAWNRLNEGNSSELARTNADFILPAITAAETLPLATEAIFRSWAKLDAASAWKELSSSDDLSTTNLASAIRGLLAETNSAELRNEIEDWVKTNHPVVTIPGIPLTPGADVINIITDSPRKGDSAITRNSINAILNNPNRRHYDALAMQGAIALGIAEQDPSQIGRLTESLTADSQASVPMHTYLTEWVDRHPNEAINFQSENLLSDRDRISIASGLINHDPRATLDTFTGIKDPQIRLNAFNAWVGSTPWLGRSEAWPLIDGMKTYVPVSSALQTLEQNISRLNLPPQSEQKAIESLKKLATSSNVFTSGGFEFPSEGE</sequence>
<proteinExistence type="predicted"/>
<keyword evidence="3" id="KW-1185">Reference proteome</keyword>
<evidence type="ECO:0000313" key="3">
    <source>
        <dbReference type="Proteomes" id="UP001596472"/>
    </source>
</evidence>
<evidence type="ECO:0000313" key="2">
    <source>
        <dbReference type="EMBL" id="MFC7338277.1"/>
    </source>
</evidence>